<evidence type="ECO:0000256" key="6">
    <source>
        <dbReference type="ARBA" id="ARBA00023077"/>
    </source>
</evidence>
<dbReference type="InterPro" id="IPR008969">
    <property type="entry name" value="CarboxyPept-like_regulatory"/>
</dbReference>
<evidence type="ECO:0000259" key="12">
    <source>
        <dbReference type="Pfam" id="PF00593"/>
    </source>
</evidence>
<dbReference type="RefSeq" id="WP_229676773.1">
    <property type="nucleotide sequence ID" value="NZ_BMJO01000003.1"/>
</dbReference>
<keyword evidence="4 10" id="KW-0812">Transmembrane</keyword>
<dbReference type="PANTHER" id="PTHR30069:SF29">
    <property type="entry name" value="HEMOGLOBIN AND HEMOGLOBIN-HAPTOGLOBIN-BINDING PROTEIN 1-RELATED"/>
    <property type="match status" value="1"/>
</dbReference>
<dbReference type="EMBL" id="SLWO01000002">
    <property type="protein sequence ID" value="TCO28870.1"/>
    <property type="molecule type" value="Genomic_DNA"/>
</dbReference>
<evidence type="ECO:0000259" key="13">
    <source>
        <dbReference type="Pfam" id="PF07715"/>
    </source>
</evidence>
<dbReference type="Gene3D" id="2.170.130.10">
    <property type="entry name" value="TonB-dependent receptor, plug domain"/>
    <property type="match status" value="1"/>
</dbReference>
<evidence type="ECO:0000256" key="5">
    <source>
        <dbReference type="ARBA" id="ARBA00022729"/>
    </source>
</evidence>
<evidence type="ECO:0000256" key="9">
    <source>
        <dbReference type="ARBA" id="ARBA00023237"/>
    </source>
</evidence>
<gene>
    <name evidence="15" type="ORF">EV200_102287</name>
    <name evidence="14" type="ORF">GCM10011413_18430</name>
</gene>
<keyword evidence="6 11" id="KW-0798">TonB box</keyword>
<keyword evidence="17" id="KW-1185">Reference proteome</keyword>
<proteinExistence type="inferred from homology"/>
<dbReference type="InterPro" id="IPR000531">
    <property type="entry name" value="Beta-barrel_TonB"/>
</dbReference>
<dbReference type="GO" id="GO:0044718">
    <property type="term" value="P:siderophore transmembrane transport"/>
    <property type="evidence" value="ECO:0007669"/>
    <property type="project" value="TreeGrafter"/>
</dbReference>
<keyword evidence="3 10" id="KW-1134">Transmembrane beta strand</keyword>
<sequence>MSIEAMLIISNDRLNTLKTYSNMQKYYPGYKHPTWSLFNLKMKLTIALLFLSNALLFAGPTAGQSMNDIKIDLSAKDLSLRKVLDLIEKRTSFVIGYENNNSINTKTFNIEVRQKSVAEVLGQLMKNSPVEILQISDKYILINTKKQLPPMQVSGTITDKRTGESLPGVSIRVKGSTAITQTDSKGNYKLTIPTDQQDVVIEVRSIGFKTREFKVSRNTTNLTINIQLEEDLLGLDEIVVTGQGIDVSKRRLSSNVVSISEKDIRDIPASRIDQLLQSKLPNAQIRLTGGQAGATSIIRSRGVNSAFISSTPIIYVDGVRMDNLNTRAALGGGSATGAAISSISDIPMDNIEKIEFVNGGAATTLYGSDAANGVIQIITKKGGADKTDITLETQLGVETPTTDYLHFKRTKDLLMQNGLYQKHNIALNGGNGKFGYSFSGGYQNSTGTQIYDQNSNRRIDLRTGLRASLGNKVTYESSFSYISNKYKRSRNGNQGGYTGLWFAESGASSITGPRFKSDLDAMTEDEFAAISAFVDKAEALQDNGININRFQTSQVFKYQPLKNLTFKATGGVDYRAQRQQIITTNEYLSHTTNTTITNQGSIDNFDRNYLGLTFEFNGQYEAKVGDFSFITTAGGQLFRNEDHQIQYTGTNIRDGAQTISIAATRTGDEYYSAVTSYGIYLQENAGYKNKMFLDLGLRGDGNSAFGKNIGIQYYPKVGISYIPSAEEYFKSVSKVVSSAKIRGNYGIAGNFPTPFANERTISFVGFNGEQAASFGQAGNNDLKPEKTTTVEAGIDLGFLNDRIIISAGFYHSITKDALFVVPPAPSTGQTSQLQNTGKILNRGLEFNTVLTPIKTTNTSLRFNLSVNTLYNKVVSSGGAAPFNINGFSARTVQTVVQEGYPIGFIRGNYGVFDAQGLLVSTTAQQNLGTTVPNLFGSMGMNFQYKSFNFFANADYQKGAYAVSFDRQFRFNYGTSTEGIPQAEIDKSGRTRWLDITNMFVEKTDYIKIRTIGIGYNLKPATWTKAIKSINIGFSVVNPLNFSTSSFDPETTISGSAQGQNGATTGGISYSTYSAPRQFVGSLRVNF</sequence>
<feature type="domain" description="TonB-dependent receptor-like beta-barrel" evidence="12">
    <location>
        <begin position="539"/>
        <end position="995"/>
    </location>
</feature>
<dbReference type="GO" id="GO:0009279">
    <property type="term" value="C:cell outer membrane"/>
    <property type="evidence" value="ECO:0007669"/>
    <property type="project" value="UniProtKB-SubCell"/>
</dbReference>
<evidence type="ECO:0000256" key="1">
    <source>
        <dbReference type="ARBA" id="ARBA00004571"/>
    </source>
</evidence>
<evidence type="ECO:0000313" key="14">
    <source>
        <dbReference type="EMBL" id="GGE52477.1"/>
    </source>
</evidence>
<feature type="domain" description="TonB-dependent receptor plug" evidence="13">
    <location>
        <begin position="249"/>
        <end position="374"/>
    </location>
</feature>
<dbReference type="Pfam" id="PF13715">
    <property type="entry name" value="CarbopepD_reg_2"/>
    <property type="match status" value="1"/>
</dbReference>
<dbReference type="Pfam" id="PF00593">
    <property type="entry name" value="TonB_dep_Rec_b-barrel"/>
    <property type="match status" value="1"/>
</dbReference>
<evidence type="ECO:0000256" key="11">
    <source>
        <dbReference type="RuleBase" id="RU003357"/>
    </source>
</evidence>
<keyword evidence="9 10" id="KW-0998">Cell outer membrane</keyword>
<evidence type="ECO:0000256" key="4">
    <source>
        <dbReference type="ARBA" id="ARBA00022692"/>
    </source>
</evidence>
<dbReference type="SUPFAM" id="SSF49464">
    <property type="entry name" value="Carboxypeptidase regulatory domain-like"/>
    <property type="match status" value="1"/>
</dbReference>
<reference evidence="15 16" key="3">
    <citation type="submission" date="2019-03" db="EMBL/GenBank/DDBJ databases">
        <title>Genomic Encyclopedia of Type Strains, Phase IV (KMG-IV): sequencing the most valuable type-strain genomes for metagenomic binning, comparative biology and taxonomic classification.</title>
        <authorList>
            <person name="Goeker M."/>
        </authorList>
    </citation>
    <scope>NUCLEOTIDE SEQUENCE [LARGE SCALE GENOMIC DNA]</scope>
    <source>
        <strain evidence="15 16">DSM 103236</strain>
    </source>
</reference>
<dbReference type="InterPro" id="IPR036942">
    <property type="entry name" value="Beta-barrel_TonB_sf"/>
</dbReference>
<reference evidence="14" key="4">
    <citation type="submission" date="2024-05" db="EMBL/GenBank/DDBJ databases">
        <authorList>
            <person name="Sun Q."/>
            <person name="Zhou Y."/>
        </authorList>
    </citation>
    <scope>NUCLEOTIDE SEQUENCE</scope>
    <source>
        <strain evidence="14">CGMCC 1.15644</strain>
    </source>
</reference>
<evidence type="ECO:0000256" key="3">
    <source>
        <dbReference type="ARBA" id="ARBA00022452"/>
    </source>
</evidence>
<evidence type="ECO:0000313" key="15">
    <source>
        <dbReference type="EMBL" id="TCO28870.1"/>
    </source>
</evidence>
<evidence type="ECO:0000313" key="17">
    <source>
        <dbReference type="Proteomes" id="UP000622648"/>
    </source>
</evidence>
<dbReference type="PROSITE" id="PS52016">
    <property type="entry name" value="TONB_DEPENDENT_REC_3"/>
    <property type="match status" value="1"/>
</dbReference>
<dbReference type="GO" id="GO:0015344">
    <property type="term" value="F:siderophore uptake transmembrane transporter activity"/>
    <property type="evidence" value="ECO:0007669"/>
    <property type="project" value="TreeGrafter"/>
</dbReference>
<evidence type="ECO:0000256" key="8">
    <source>
        <dbReference type="ARBA" id="ARBA00023170"/>
    </source>
</evidence>
<evidence type="ECO:0000256" key="10">
    <source>
        <dbReference type="PROSITE-ProRule" id="PRU01360"/>
    </source>
</evidence>
<name>A0A4V2RZZ6_9SPHI</name>
<dbReference type="Gene3D" id="2.60.40.1120">
    <property type="entry name" value="Carboxypeptidase-like, regulatory domain"/>
    <property type="match status" value="1"/>
</dbReference>
<accession>A0A4V2RZZ6</accession>
<dbReference type="Gene3D" id="2.40.170.20">
    <property type="entry name" value="TonB-dependent receptor, beta-barrel domain"/>
    <property type="match status" value="1"/>
</dbReference>
<reference evidence="14" key="1">
    <citation type="journal article" date="2014" name="Int. J. Syst. Evol. Microbiol.">
        <title>Complete genome of a new Firmicutes species belonging to the dominant human colonic microbiota ('Ruminococcus bicirculans') reveals two chromosomes and a selective capacity to utilize plant glucans.</title>
        <authorList>
            <consortium name="NISC Comparative Sequencing Program"/>
            <person name="Wegmann U."/>
            <person name="Louis P."/>
            <person name="Goesmann A."/>
            <person name="Henrissat B."/>
            <person name="Duncan S.H."/>
            <person name="Flint H.J."/>
        </authorList>
    </citation>
    <scope>NUCLEOTIDE SEQUENCE</scope>
    <source>
        <strain evidence="14">CGMCC 1.15644</strain>
    </source>
</reference>
<comment type="caution">
    <text evidence="15">The sequence shown here is derived from an EMBL/GenBank/DDBJ whole genome shotgun (WGS) entry which is preliminary data.</text>
</comment>
<dbReference type="Proteomes" id="UP000295684">
    <property type="component" value="Unassembled WGS sequence"/>
</dbReference>
<keyword evidence="5" id="KW-0732">Signal</keyword>
<dbReference type="SUPFAM" id="SSF56935">
    <property type="entry name" value="Porins"/>
    <property type="match status" value="1"/>
</dbReference>
<dbReference type="EMBL" id="BMJO01000003">
    <property type="protein sequence ID" value="GGE52477.1"/>
    <property type="molecule type" value="Genomic_DNA"/>
</dbReference>
<dbReference type="InterPro" id="IPR039426">
    <property type="entry name" value="TonB-dep_rcpt-like"/>
</dbReference>
<dbReference type="InterPro" id="IPR037066">
    <property type="entry name" value="Plug_dom_sf"/>
</dbReference>
<dbReference type="Proteomes" id="UP000622648">
    <property type="component" value="Unassembled WGS sequence"/>
</dbReference>
<dbReference type="AlphaFoldDB" id="A0A4V2RZZ6"/>
<comment type="similarity">
    <text evidence="10 11">Belongs to the TonB-dependent receptor family.</text>
</comment>
<reference evidence="17" key="2">
    <citation type="journal article" date="2019" name="Int. J. Syst. Evol. Microbiol.">
        <title>The Global Catalogue of Microorganisms (GCM) 10K type strain sequencing project: providing services to taxonomists for standard genome sequencing and annotation.</title>
        <authorList>
            <consortium name="The Broad Institute Genomics Platform"/>
            <consortium name="The Broad Institute Genome Sequencing Center for Infectious Disease"/>
            <person name="Wu L."/>
            <person name="Ma J."/>
        </authorList>
    </citation>
    <scope>NUCLEOTIDE SEQUENCE [LARGE SCALE GENOMIC DNA]</scope>
    <source>
        <strain evidence="17">CGMCC 1.15644</strain>
    </source>
</reference>
<evidence type="ECO:0000256" key="2">
    <source>
        <dbReference type="ARBA" id="ARBA00022448"/>
    </source>
</evidence>
<dbReference type="InterPro" id="IPR012910">
    <property type="entry name" value="Plug_dom"/>
</dbReference>
<comment type="subcellular location">
    <subcellularLocation>
        <location evidence="1 10">Cell outer membrane</location>
        <topology evidence="1 10">Multi-pass membrane protein</topology>
    </subcellularLocation>
</comment>
<evidence type="ECO:0000313" key="16">
    <source>
        <dbReference type="Proteomes" id="UP000295684"/>
    </source>
</evidence>
<keyword evidence="2 10" id="KW-0813">Transport</keyword>
<keyword evidence="8 15" id="KW-0675">Receptor</keyword>
<evidence type="ECO:0000256" key="7">
    <source>
        <dbReference type="ARBA" id="ARBA00023136"/>
    </source>
</evidence>
<protein>
    <submittedName>
        <fullName evidence="15">Outer membrane receptor protein involved in Fe transport</fullName>
    </submittedName>
    <submittedName>
        <fullName evidence="14">SusC/RagA family TonB-linked outer membrane protein</fullName>
    </submittedName>
</protein>
<dbReference type="Pfam" id="PF07715">
    <property type="entry name" value="Plug"/>
    <property type="match status" value="1"/>
</dbReference>
<keyword evidence="7 10" id="KW-0472">Membrane</keyword>
<organism evidence="15 16">
    <name type="scientific">Pedobacter psychrotolerans</name>
    <dbReference type="NCBI Taxonomy" id="1843235"/>
    <lineage>
        <taxon>Bacteria</taxon>
        <taxon>Pseudomonadati</taxon>
        <taxon>Bacteroidota</taxon>
        <taxon>Sphingobacteriia</taxon>
        <taxon>Sphingobacteriales</taxon>
        <taxon>Sphingobacteriaceae</taxon>
        <taxon>Pedobacter</taxon>
    </lineage>
</organism>
<dbReference type="PANTHER" id="PTHR30069">
    <property type="entry name" value="TONB-DEPENDENT OUTER MEMBRANE RECEPTOR"/>
    <property type="match status" value="1"/>
</dbReference>